<comment type="caution">
    <text evidence="1">The sequence shown here is derived from an EMBL/GenBank/DDBJ whole genome shotgun (WGS) entry which is preliminary data.</text>
</comment>
<protein>
    <submittedName>
        <fullName evidence="1">Uncharacterized protein</fullName>
    </submittedName>
</protein>
<keyword evidence="2" id="KW-1185">Reference proteome</keyword>
<dbReference type="EMBL" id="BMAT01006393">
    <property type="protein sequence ID" value="GFS11841.1"/>
    <property type="molecule type" value="Genomic_DNA"/>
</dbReference>
<evidence type="ECO:0000313" key="2">
    <source>
        <dbReference type="Proteomes" id="UP000762676"/>
    </source>
</evidence>
<dbReference type="AlphaFoldDB" id="A0AAV4ITL1"/>
<organism evidence="1 2">
    <name type="scientific">Elysia marginata</name>
    <dbReference type="NCBI Taxonomy" id="1093978"/>
    <lineage>
        <taxon>Eukaryota</taxon>
        <taxon>Metazoa</taxon>
        <taxon>Spiralia</taxon>
        <taxon>Lophotrochozoa</taxon>
        <taxon>Mollusca</taxon>
        <taxon>Gastropoda</taxon>
        <taxon>Heterobranchia</taxon>
        <taxon>Euthyneura</taxon>
        <taxon>Panpulmonata</taxon>
        <taxon>Sacoglossa</taxon>
        <taxon>Placobranchoidea</taxon>
        <taxon>Plakobranchidae</taxon>
        <taxon>Elysia</taxon>
    </lineage>
</organism>
<proteinExistence type="predicted"/>
<sequence length="93" mass="10485">MFYVITDMTFDSSSYENSTGSPMYKTHNTGYTDLCSCGEAAETLGHVLQDRHSFRMLRQAVRSTPTDLQTNLWGTIGELDKTNTFIHQKGITI</sequence>
<name>A0AAV4ITL1_9GAST</name>
<gene>
    <name evidence="1" type="ORF">ElyMa_003096100</name>
</gene>
<reference evidence="1 2" key="1">
    <citation type="journal article" date="2021" name="Elife">
        <title>Chloroplast acquisition without the gene transfer in kleptoplastic sea slugs, Plakobranchus ocellatus.</title>
        <authorList>
            <person name="Maeda T."/>
            <person name="Takahashi S."/>
            <person name="Yoshida T."/>
            <person name="Shimamura S."/>
            <person name="Takaki Y."/>
            <person name="Nagai Y."/>
            <person name="Toyoda A."/>
            <person name="Suzuki Y."/>
            <person name="Arimoto A."/>
            <person name="Ishii H."/>
            <person name="Satoh N."/>
            <person name="Nishiyama T."/>
            <person name="Hasebe M."/>
            <person name="Maruyama T."/>
            <person name="Minagawa J."/>
            <person name="Obokata J."/>
            <person name="Shigenobu S."/>
        </authorList>
    </citation>
    <scope>NUCLEOTIDE SEQUENCE [LARGE SCALE GENOMIC DNA]</scope>
</reference>
<evidence type="ECO:0000313" key="1">
    <source>
        <dbReference type="EMBL" id="GFS11841.1"/>
    </source>
</evidence>
<accession>A0AAV4ITL1</accession>
<dbReference type="Proteomes" id="UP000762676">
    <property type="component" value="Unassembled WGS sequence"/>
</dbReference>